<gene>
    <name evidence="1" type="ORF">IPN02_01490</name>
</gene>
<protein>
    <submittedName>
        <fullName evidence="1">Uncharacterized protein</fullName>
    </submittedName>
</protein>
<proteinExistence type="predicted"/>
<comment type="caution">
    <text evidence="1">The sequence shown here is derived from an EMBL/GenBank/DDBJ whole genome shotgun (WGS) entry which is preliminary data.</text>
</comment>
<dbReference type="EMBL" id="JADJZA010000001">
    <property type="protein sequence ID" value="MBK9295553.1"/>
    <property type="molecule type" value="Genomic_DNA"/>
</dbReference>
<accession>A0A936N9T6</accession>
<evidence type="ECO:0000313" key="1">
    <source>
        <dbReference type="EMBL" id="MBK9295553.1"/>
    </source>
</evidence>
<name>A0A936N9T6_9ACTN</name>
<organism evidence="1 2">
    <name type="scientific">Candidatus Neomicrothrix subdominans</name>
    <dbReference type="NCBI Taxonomy" id="2954438"/>
    <lineage>
        <taxon>Bacteria</taxon>
        <taxon>Bacillati</taxon>
        <taxon>Actinomycetota</taxon>
        <taxon>Acidimicrobiia</taxon>
        <taxon>Acidimicrobiales</taxon>
        <taxon>Microthrixaceae</taxon>
        <taxon>Candidatus Neomicrothrix</taxon>
    </lineage>
</organism>
<sequence>MRLGPLACGNTYRNPDVLAKQAVTADQSRMAAWRWGSVPGGRTTSIGPTASSSAVLGEHCARLGWDPAEIERSSVALLFLGEPVVPQP</sequence>
<dbReference type="AlphaFoldDB" id="A0A936N9T6"/>
<dbReference type="Proteomes" id="UP000727993">
    <property type="component" value="Unassembled WGS sequence"/>
</dbReference>
<evidence type="ECO:0000313" key="2">
    <source>
        <dbReference type="Proteomes" id="UP000727993"/>
    </source>
</evidence>
<reference evidence="1 2" key="1">
    <citation type="submission" date="2020-10" db="EMBL/GenBank/DDBJ databases">
        <title>Connecting structure to function with the recovery of over 1000 high-quality activated sludge metagenome-assembled genomes encoding full-length rRNA genes using long-read sequencing.</title>
        <authorList>
            <person name="Singleton C.M."/>
            <person name="Petriglieri F."/>
            <person name="Kristensen J.M."/>
            <person name="Kirkegaard R.H."/>
            <person name="Michaelsen T.Y."/>
            <person name="Andersen M.H."/>
            <person name="Karst S.M."/>
            <person name="Dueholm M.S."/>
            <person name="Nielsen P.H."/>
            <person name="Albertsen M."/>
        </authorList>
    </citation>
    <scope>NUCLEOTIDE SEQUENCE [LARGE SCALE GENOMIC DNA]</scope>
    <source>
        <strain evidence="1">Lyne_18-Q3-R50-59_MAXAC.006</strain>
    </source>
</reference>